<reference evidence="3 4" key="1">
    <citation type="submission" date="2019-01" db="EMBL/GenBank/DDBJ databases">
        <title>Sequencing of cultivated peanut Arachis hypogaea provides insights into genome evolution and oil improvement.</title>
        <authorList>
            <person name="Chen X."/>
        </authorList>
    </citation>
    <scope>NUCLEOTIDE SEQUENCE [LARGE SCALE GENOMIC DNA]</scope>
    <source>
        <strain evidence="4">cv. Fuhuasheng</strain>
        <tissue evidence="3">Leaves</tissue>
    </source>
</reference>
<protein>
    <recommendedName>
        <fullName evidence="2">Transposase MuDR plant domain-containing protein</fullName>
    </recommendedName>
</protein>
<dbReference type="InterPro" id="IPR004332">
    <property type="entry name" value="Transposase_MuDR"/>
</dbReference>
<evidence type="ECO:0000313" key="4">
    <source>
        <dbReference type="Proteomes" id="UP000289738"/>
    </source>
</evidence>
<feature type="compositionally biased region" description="Acidic residues" evidence="1">
    <location>
        <begin position="90"/>
        <end position="108"/>
    </location>
</feature>
<dbReference type="Proteomes" id="UP000289738">
    <property type="component" value="Chromosome A03"/>
</dbReference>
<comment type="caution">
    <text evidence="3">The sequence shown here is derived from an EMBL/GenBank/DDBJ whole genome shotgun (WGS) entry which is preliminary data.</text>
</comment>
<keyword evidence="4" id="KW-1185">Reference proteome</keyword>
<evidence type="ECO:0000256" key="1">
    <source>
        <dbReference type="SAM" id="MobiDB-lite"/>
    </source>
</evidence>
<feature type="domain" description="Transposase MuDR plant" evidence="2">
    <location>
        <begin position="175"/>
        <end position="220"/>
    </location>
</feature>
<accession>A0A445DPX9</accession>
<sequence length="223" mass="25671">MVSARDSEFVEGFRLQGMCKVMLGLKELKSDGNATKMARALVMDYVKHGVVFAVDGYKECNGVKITSIDLDYVPYEGKDSGLIKEKVDVESEPSTEEDRFEDNTDDGEHENYFGFDVEDGVDGGESNVFDGFNARFIKKGLQRRLPRIITLLERRMNKLQTFLMYNGVEMCREYEFKVGLEFKSLFQFKDAIKELFLLNGKDIRYKKNDKLRCRVICNGQKKV</sequence>
<name>A0A445DPX9_ARAHY</name>
<dbReference type="Pfam" id="PF03108">
    <property type="entry name" value="DBD_Tnp_Mut"/>
    <property type="match status" value="1"/>
</dbReference>
<evidence type="ECO:0000313" key="3">
    <source>
        <dbReference type="EMBL" id="RYR65191.1"/>
    </source>
</evidence>
<dbReference type="AlphaFoldDB" id="A0A445DPX9"/>
<gene>
    <name evidence="3" type="ORF">Ahy_A03g011160</name>
</gene>
<feature type="region of interest" description="Disordered" evidence="1">
    <location>
        <begin position="86"/>
        <end position="108"/>
    </location>
</feature>
<evidence type="ECO:0000259" key="2">
    <source>
        <dbReference type="Pfam" id="PF03108"/>
    </source>
</evidence>
<proteinExistence type="predicted"/>
<organism evidence="3 4">
    <name type="scientific">Arachis hypogaea</name>
    <name type="common">Peanut</name>
    <dbReference type="NCBI Taxonomy" id="3818"/>
    <lineage>
        <taxon>Eukaryota</taxon>
        <taxon>Viridiplantae</taxon>
        <taxon>Streptophyta</taxon>
        <taxon>Embryophyta</taxon>
        <taxon>Tracheophyta</taxon>
        <taxon>Spermatophyta</taxon>
        <taxon>Magnoliopsida</taxon>
        <taxon>eudicotyledons</taxon>
        <taxon>Gunneridae</taxon>
        <taxon>Pentapetalae</taxon>
        <taxon>rosids</taxon>
        <taxon>fabids</taxon>
        <taxon>Fabales</taxon>
        <taxon>Fabaceae</taxon>
        <taxon>Papilionoideae</taxon>
        <taxon>50 kb inversion clade</taxon>
        <taxon>dalbergioids sensu lato</taxon>
        <taxon>Dalbergieae</taxon>
        <taxon>Pterocarpus clade</taxon>
        <taxon>Arachis</taxon>
    </lineage>
</organism>
<dbReference type="EMBL" id="SDMP01000003">
    <property type="protein sequence ID" value="RYR65191.1"/>
    <property type="molecule type" value="Genomic_DNA"/>
</dbReference>